<dbReference type="PANTHER" id="PTHR34377">
    <property type="entry name" value="TETRATRICOPEPTIDE REPEAT (TPR)-LIKE SUPERFAMILY PROTEIN"/>
    <property type="match status" value="1"/>
</dbReference>
<dbReference type="InterPro" id="IPR036312">
    <property type="entry name" value="Bifun_inhib/LTP/seed_sf"/>
</dbReference>
<dbReference type="AlphaFoldDB" id="A0A6A1UVD3"/>
<dbReference type="Proteomes" id="UP000516437">
    <property type="component" value="Chromosome 8"/>
</dbReference>
<reference evidence="4" key="3">
    <citation type="submission" date="2019-09" db="EMBL/GenBank/DDBJ databases">
        <authorList>
            <person name="Gao Z."/>
        </authorList>
    </citation>
    <scope>NUCLEOTIDE SEQUENCE</scope>
    <source>
        <tissue evidence="4">Leaves</tissue>
    </source>
</reference>
<organism evidence="4 5">
    <name type="scientific">Morella rubra</name>
    <name type="common">Chinese bayberry</name>
    <dbReference type="NCBI Taxonomy" id="262757"/>
    <lineage>
        <taxon>Eukaryota</taxon>
        <taxon>Viridiplantae</taxon>
        <taxon>Streptophyta</taxon>
        <taxon>Embryophyta</taxon>
        <taxon>Tracheophyta</taxon>
        <taxon>Spermatophyta</taxon>
        <taxon>Magnoliopsida</taxon>
        <taxon>eudicotyledons</taxon>
        <taxon>Gunneridae</taxon>
        <taxon>Pentapetalae</taxon>
        <taxon>rosids</taxon>
        <taxon>fabids</taxon>
        <taxon>Fagales</taxon>
        <taxon>Myricaceae</taxon>
        <taxon>Morella</taxon>
    </lineage>
</organism>
<feature type="compositionally biased region" description="Basic residues" evidence="1">
    <location>
        <begin position="78"/>
        <end position="98"/>
    </location>
</feature>
<feature type="region of interest" description="Disordered" evidence="1">
    <location>
        <begin position="59"/>
        <end position="98"/>
    </location>
</feature>
<name>A0A6A1UVD3_9ROSI</name>
<gene>
    <name evidence="3" type="ORF">CJ030_MR8G027182</name>
    <name evidence="4" type="ORF">CJ030_MR8G027187</name>
</gene>
<reference evidence="4" key="1">
    <citation type="submission" date="2018-07" db="EMBL/GenBank/DDBJ databases">
        <authorList>
            <person name="Gao Z.-S."/>
            <person name="Jia H.-M."/>
            <person name="Jia H.-J."/>
            <person name="Cai Q.-L."/>
            <person name="Wang Y."/>
            <person name="Zhao H.-B."/>
        </authorList>
    </citation>
    <scope>NUCLEOTIDE SEQUENCE</scope>
    <source>
        <tissue evidence="4">Leaves</tissue>
    </source>
</reference>
<evidence type="ECO:0000313" key="5">
    <source>
        <dbReference type="Proteomes" id="UP000516437"/>
    </source>
</evidence>
<feature type="signal peptide" evidence="2">
    <location>
        <begin position="1"/>
        <end position="26"/>
    </location>
</feature>
<feature type="chain" id="PRO_5036163205" description="Bifunctional inhibitor/plant lipid transfer protein/seed storage helical domain-containing protein" evidence="2">
    <location>
        <begin position="27"/>
        <end position="162"/>
    </location>
</feature>
<dbReference type="SUPFAM" id="SSF47699">
    <property type="entry name" value="Bifunctional inhibitor/lipid-transfer protein/seed storage 2S albumin"/>
    <property type="match status" value="1"/>
</dbReference>
<dbReference type="OrthoDB" id="1930534at2759"/>
<protein>
    <recommendedName>
        <fullName evidence="6">Bifunctional inhibitor/plant lipid transfer protein/seed storage helical domain-containing protein</fullName>
    </recommendedName>
</protein>
<evidence type="ECO:0000256" key="2">
    <source>
        <dbReference type="SAM" id="SignalP"/>
    </source>
</evidence>
<keyword evidence="5" id="KW-1185">Reference proteome</keyword>
<proteinExistence type="predicted"/>
<accession>A0A6A1UVD3</accession>
<reference evidence="4 5" key="2">
    <citation type="journal article" date="2019" name="Plant Biotechnol. J.">
        <title>The red bayberry genome and genetic basis of sex determination.</title>
        <authorList>
            <person name="Jia H.M."/>
            <person name="Jia H.J."/>
            <person name="Cai Q.L."/>
            <person name="Wang Y."/>
            <person name="Zhao H.B."/>
            <person name="Yang W.F."/>
            <person name="Wang G.Y."/>
            <person name="Li Y.H."/>
            <person name="Zhan D.L."/>
            <person name="Shen Y.T."/>
            <person name="Niu Q.F."/>
            <person name="Chang L."/>
            <person name="Qiu J."/>
            <person name="Zhao L."/>
            <person name="Xie H.B."/>
            <person name="Fu W.Y."/>
            <person name="Jin J."/>
            <person name="Li X.W."/>
            <person name="Jiao Y."/>
            <person name="Zhou C.C."/>
            <person name="Tu T."/>
            <person name="Chai C.Y."/>
            <person name="Gao J.L."/>
            <person name="Fan L.J."/>
            <person name="van de Weg E."/>
            <person name="Wang J.Y."/>
            <person name="Gao Z.S."/>
        </authorList>
    </citation>
    <scope>NUCLEOTIDE SEQUENCE [LARGE SCALE GENOMIC DNA]</scope>
    <source>
        <tissue evidence="4">Leaves</tissue>
    </source>
</reference>
<keyword evidence="2" id="KW-0732">Signal</keyword>
<sequence>MEKVKIVTLVLFAASVVLVLLPKSEGQLRPPQLTPRPLCASQFSLANYACALLPVNPLPLTPPPSPPDDDDDDDEERHHHRHEHRHGHRGRSRHRRHRHRLTPAVENCCRWASQIDGQCVCELLFLLPGFANFLMRPVHEYTLRIGDSCNVTYVCGGTLMRT</sequence>
<evidence type="ECO:0000256" key="1">
    <source>
        <dbReference type="SAM" id="MobiDB-lite"/>
    </source>
</evidence>
<dbReference type="EMBL" id="RXIC02000026">
    <property type="protein sequence ID" value="KAB1204394.1"/>
    <property type="molecule type" value="Genomic_DNA"/>
</dbReference>
<evidence type="ECO:0000313" key="3">
    <source>
        <dbReference type="EMBL" id="KAB1204389.1"/>
    </source>
</evidence>
<comment type="caution">
    <text evidence="4">The sequence shown here is derived from an EMBL/GenBank/DDBJ whole genome shotgun (WGS) entry which is preliminary data.</text>
</comment>
<dbReference type="PANTHER" id="PTHR34377:SF3">
    <property type="entry name" value="TETRATRICOPEPTIDE REPEAT (TPR)-LIKE SUPERFAMILY PROTEIN"/>
    <property type="match status" value="1"/>
</dbReference>
<evidence type="ECO:0000313" key="4">
    <source>
        <dbReference type="EMBL" id="KAB1204394.1"/>
    </source>
</evidence>
<dbReference type="EMBL" id="RXIC02000026">
    <property type="protein sequence ID" value="KAB1204389.1"/>
    <property type="molecule type" value="Genomic_DNA"/>
</dbReference>
<evidence type="ECO:0008006" key="6">
    <source>
        <dbReference type="Google" id="ProtNLM"/>
    </source>
</evidence>